<protein>
    <submittedName>
        <fullName evidence="1">Acyl carrier protein</fullName>
    </submittedName>
</protein>
<organism evidence="1 2">
    <name type="scientific">Stieleria marina</name>
    <dbReference type="NCBI Taxonomy" id="1930275"/>
    <lineage>
        <taxon>Bacteria</taxon>
        <taxon>Pseudomonadati</taxon>
        <taxon>Planctomycetota</taxon>
        <taxon>Planctomycetia</taxon>
        <taxon>Pirellulales</taxon>
        <taxon>Pirellulaceae</taxon>
        <taxon>Stieleria</taxon>
    </lineage>
</organism>
<sequence length="110" mass="12240">MTSQSHQVTPNRCPLCESSVSVETTDFFGEIDCPDCNKRLWFLAAADSARFFEQATSGDLQQQAIQMIAEKFELDPQKLAGNPQLINDVDTDSLEALELIMDLEDELGLV</sequence>
<dbReference type="SUPFAM" id="SSF161187">
    <property type="entry name" value="YfgJ-like"/>
    <property type="match status" value="1"/>
</dbReference>
<dbReference type="RefSeq" id="WP_145418256.1">
    <property type="nucleotide sequence ID" value="NZ_CP036526.1"/>
</dbReference>
<evidence type="ECO:0000313" key="2">
    <source>
        <dbReference type="Proteomes" id="UP000319817"/>
    </source>
</evidence>
<dbReference type="InterPro" id="IPR036736">
    <property type="entry name" value="ACP-like_sf"/>
</dbReference>
<reference evidence="1 2" key="1">
    <citation type="submission" date="2019-02" db="EMBL/GenBank/DDBJ databases">
        <title>Deep-cultivation of Planctomycetes and their phenomic and genomic characterization uncovers novel biology.</title>
        <authorList>
            <person name="Wiegand S."/>
            <person name="Jogler M."/>
            <person name="Boedeker C."/>
            <person name="Pinto D."/>
            <person name="Vollmers J."/>
            <person name="Rivas-Marin E."/>
            <person name="Kohn T."/>
            <person name="Peeters S.H."/>
            <person name="Heuer A."/>
            <person name="Rast P."/>
            <person name="Oberbeckmann S."/>
            <person name="Bunk B."/>
            <person name="Jeske O."/>
            <person name="Meyerdierks A."/>
            <person name="Storesund J.E."/>
            <person name="Kallscheuer N."/>
            <person name="Luecker S."/>
            <person name="Lage O.M."/>
            <person name="Pohl T."/>
            <person name="Merkel B.J."/>
            <person name="Hornburger P."/>
            <person name="Mueller R.-W."/>
            <person name="Bruemmer F."/>
            <person name="Labrenz M."/>
            <person name="Spormann A.M."/>
            <person name="Op den Camp H."/>
            <person name="Overmann J."/>
            <person name="Amann R."/>
            <person name="Jetten M.S.M."/>
            <person name="Mascher T."/>
            <person name="Medema M.H."/>
            <person name="Devos D.P."/>
            <person name="Kaster A.-K."/>
            <person name="Ovreas L."/>
            <person name="Rohde M."/>
            <person name="Galperin M.Y."/>
            <person name="Jogler C."/>
        </authorList>
    </citation>
    <scope>NUCLEOTIDE SEQUENCE [LARGE SCALE GENOMIC DNA]</scope>
    <source>
        <strain evidence="1 2">K23_9</strain>
    </source>
</reference>
<dbReference type="Proteomes" id="UP000319817">
    <property type="component" value="Chromosome"/>
</dbReference>
<dbReference type="OrthoDB" id="287206at2"/>
<proteinExistence type="predicted"/>
<gene>
    <name evidence="1" type="primary">acpP_3</name>
    <name evidence="1" type="ORF">K239x_25430</name>
</gene>
<dbReference type="SUPFAM" id="SSF47336">
    <property type="entry name" value="ACP-like"/>
    <property type="match status" value="1"/>
</dbReference>
<name>A0A517NTY5_9BACT</name>
<dbReference type="Gene3D" id="1.10.1200.10">
    <property type="entry name" value="ACP-like"/>
    <property type="match status" value="1"/>
</dbReference>
<dbReference type="AlphaFoldDB" id="A0A517NTY5"/>
<dbReference type="EMBL" id="CP036526">
    <property type="protein sequence ID" value="QDT10586.1"/>
    <property type="molecule type" value="Genomic_DNA"/>
</dbReference>
<evidence type="ECO:0000313" key="1">
    <source>
        <dbReference type="EMBL" id="QDT10586.1"/>
    </source>
</evidence>
<accession>A0A517NTY5</accession>
<keyword evidence="2" id="KW-1185">Reference proteome</keyword>